<dbReference type="Gene3D" id="3.40.50.1820">
    <property type="entry name" value="alpha/beta hydrolase"/>
    <property type="match status" value="1"/>
</dbReference>
<keyword evidence="2" id="KW-0378">Hydrolase</keyword>
<dbReference type="PANTHER" id="PTHR37017">
    <property type="entry name" value="AB HYDROLASE-1 DOMAIN-CONTAINING PROTEIN-RELATED"/>
    <property type="match status" value="1"/>
</dbReference>
<accession>A0AAE0IV62</accession>
<dbReference type="AlphaFoldDB" id="A0AAE0IV62"/>
<sequence>MATATNPDIVIVSGGWHVPENYIKLKDALTASGYQVHVPRLASVSETRPPTGDLYSDTVVVRSLVVDLVEAGRTVIAIMHSYGGQVGTNALHGLGLATRSTQGLPGGVAHLVYMCAFALPEGEFISSLSQEFGHAHHMALSFDVPEDLSSVVRDPRALFIGDYMGEATEEEVVVYLSQLTRWNGKCWGDIITNTPAWKEIPVTYLYCSKDEVLPPDYQARMIKDIRARGREVEVVTIETAHSPHLAATKEVVGAVDKVVAGIGSGN</sequence>
<dbReference type="Proteomes" id="UP001286456">
    <property type="component" value="Unassembled WGS sequence"/>
</dbReference>
<dbReference type="InterPro" id="IPR000073">
    <property type="entry name" value="AB_hydrolase_1"/>
</dbReference>
<dbReference type="InterPro" id="IPR052897">
    <property type="entry name" value="Sec-Metab_Biosynth_Hydrolase"/>
</dbReference>
<dbReference type="EMBL" id="JAUEPO010000002">
    <property type="protein sequence ID" value="KAK3331858.1"/>
    <property type="molecule type" value="Genomic_DNA"/>
</dbReference>
<dbReference type="GO" id="GO:0016787">
    <property type="term" value="F:hydrolase activity"/>
    <property type="evidence" value="ECO:0007669"/>
    <property type="project" value="UniProtKB-KW"/>
</dbReference>
<evidence type="ECO:0000313" key="2">
    <source>
        <dbReference type="EMBL" id="KAK3331858.1"/>
    </source>
</evidence>
<reference evidence="2" key="1">
    <citation type="journal article" date="2023" name="Mol. Phylogenet. Evol.">
        <title>Genome-scale phylogeny and comparative genomics of the fungal order Sordariales.</title>
        <authorList>
            <person name="Hensen N."/>
            <person name="Bonometti L."/>
            <person name="Westerberg I."/>
            <person name="Brannstrom I.O."/>
            <person name="Guillou S."/>
            <person name="Cros-Aarteil S."/>
            <person name="Calhoun S."/>
            <person name="Haridas S."/>
            <person name="Kuo A."/>
            <person name="Mondo S."/>
            <person name="Pangilinan J."/>
            <person name="Riley R."/>
            <person name="LaButti K."/>
            <person name="Andreopoulos B."/>
            <person name="Lipzen A."/>
            <person name="Chen C."/>
            <person name="Yan M."/>
            <person name="Daum C."/>
            <person name="Ng V."/>
            <person name="Clum A."/>
            <person name="Steindorff A."/>
            <person name="Ohm R.A."/>
            <person name="Martin F."/>
            <person name="Silar P."/>
            <person name="Natvig D.O."/>
            <person name="Lalanne C."/>
            <person name="Gautier V."/>
            <person name="Ament-Velasquez S.L."/>
            <person name="Kruys A."/>
            <person name="Hutchinson M.I."/>
            <person name="Powell A.J."/>
            <person name="Barry K."/>
            <person name="Miller A.N."/>
            <person name="Grigoriev I.V."/>
            <person name="Debuchy R."/>
            <person name="Gladieux P."/>
            <person name="Hiltunen Thoren M."/>
            <person name="Johannesson H."/>
        </authorList>
    </citation>
    <scope>NUCLEOTIDE SEQUENCE</scope>
    <source>
        <strain evidence="2">SMH4131-1</strain>
    </source>
</reference>
<dbReference type="InterPro" id="IPR029058">
    <property type="entry name" value="AB_hydrolase_fold"/>
</dbReference>
<name>A0AAE0IV62_9PEZI</name>
<dbReference type="SUPFAM" id="SSF53474">
    <property type="entry name" value="alpha/beta-Hydrolases"/>
    <property type="match status" value="1"/>
</dbReference>
<evidence type="ECO:0000259" key="1">
    <source>
        <dbReference type="Pfam" id="PF12697"/>
    </source>
</evidence>
<feature type="domain" description="AB hydrolase-1" evidence="1">
    <location>
        <begin position="9"/>
        <end position="253"/>
    </location>
</feature>
<dbReference type="PANTHER" id="PTHR37017:SF10">
    <property type="entry name" value="AB HYDROLASE-1 DOMAIN-CONTAINING PROTEIN"/>
    <property type="match status" value="1"/>
</dbReference>
<gene>
    <name evidence="2" type="ORF">B0T19DRAFT_355789</name>
</gene>
<proteinExistence type="predicted"/>
<evidence type="ECO:0000313" key="3">
    <source>
        <dbReference type="Proteomes" id="UP001286456"/>
    </source>
</evidence>
<organism evidence="2 3">
    <name type="scientific">Cercophora scortea</name>
    <dbReference type="NCBI Taxonomy" id="314031"/>
    <lineage>
        <taxon>Eukaryota</taxon>
        <taxon>Fungi</taxon>
        <taxon>Dikarya</taxon>
        <taxon>Ascomycota</taxon>
        <taxon>Pezizomycotina</taxon>
        <taxon>Sordariomycetes</taxon>
        <taxon>Sordariomycetidae</taxon>
        <taxon>Sordariales</taxon>
        <taxon>Lasiosphaeriaceae</taxon>
        <taxon>Cercophora</taxon>
    </lineage>
</organism>
<comment type="caution">
    <text evidence="2">The sequence shown here is derived from an EMBL/GenBank/DDBJ whole genome shotgun (WGS) entry which is preliminary data.</text>
</comment>
<dbReference type="Pfam" id="PF12697">
    <property type="entry name" value="Abhydrolase_6"/>
    <property type="match status" value="1"/>
</dbReference>
<protein>
    <submittedName>
        <fullName evidence="2">Alpha/beta hydrolase fold-1</fullName>
    </submittedName>
</protein>
<keyword evidence="3" id="KW-1185">Reference proteome</keyword>
<reference evidence="2" key="2">
    <citation type="submission" date="2023-06" db="EMBL/GenBank/DDBJ databases">
        <authorList>
            <consortium name="Lawrence Berkeley National Laboratory"/>
            <person name="Haridas S."/>
            <person name="Hensen N."/>
            <person name="Bonometti L."/>
            <person name="Westerberg I."/>
            <person name="Brannstrom I.O."/>
            <person name="Guillou S."/>
            <person name="Cros-Aarteil S."/>
            <person name="Calhoun S."/>
            <person name="Kuo A."/>
            <person name="Mondo S."/>
            <person name="Pangilinan J."/>
            <person name="Riley R."/>
            <person name="Labutti K."/>
            <person name="Andreopoulos B."/>
            <person name="Lipzen A."/>
            <person name="Chen C."/>
            <person name="Yanf M."/>
            <person name="Daum C."/>
            <person name="Ng V."/>
            <person name="Clum A."/>
            <person name="Steindorff A."/>
            <person name="Ohm R."/>
            <person name="Martin F."/>
            <person name="Silar P."/>
            <person name="Natvig D."/>
            <person name="Lalanne C."/>
            <person name="Gautier V."/>
            <person name="Ament-Velasquez S.L."/>
            <person name="Kruys A."/>
            <person name="Hutchinson M.I."/>
            <person name="Powell A.J."/>
            <person name="Barry K."/>
            <person name="Miller A.N."/>
            <person name="Grigoriev I.V."/>
            <person name="Debuchy R."/>
            <person name="Gladieux P."/>
            <person name="Thoren M.H."/>
            <person name="Johannesson H."/>
        </authorList>
    </citation>
    <scope>NUCLEOTIDE SEQUENCE</scope>
    <source>
        <strain evidence="2">SMH4131-1</strain>
    </source>
</reference>